<proteinExistence type="predicted"/>
<dbReference type="HOGENOM" id="CLU_2930008_0_0_2"/>
<evidence type="ECO:0000313" key="2">
    <source>
        <dbReference type="Proteomes" id="UP000012672"/>
    </source>
</evidence>
<name>M9SGQ1_METAX</name>
<protein>
    <submittedName>
        <fullName evidence="1">Uncharacterized protein</fullName>
    </submittedName>
</protein>
<sequence length="60" mass="6319">MSLSLSAVDSILSLGTIFPFRRTAVLGMSYPLSESHEATLFPSGSPTSFPLAIRGASSCR</sequence>
<dbReference type="KEGG" id="max:MMALV_06020"/>
<organism evidence="1 2">
    <name type="scientific">Methanomethylophilus alvi (strain Mx1201)</name>
    <dbReference type="NCBI Taxonomy" id="1236689"/>
    <lineage>
        <taxon>Archaea</taxon>
        <taxon>Methanobacteriati</taxon>
        <taxon>Thermoplasmatota</taxon>
        <taxon>Thermoplasmata</taxon>
        <taxon>Methanomassiliicoccales</taxon>
        <taxon>Methanomethylophilaceae</taxon>
        <taxon>Methanomethylophilus</taxon>
    </lineage>
</organism>
<dbReference type="STRING" id="1236689.MMALV_06020"/>
<evidence type="ECO:0000313" key="1">
    <source>
        <dbReference type="EMBL" id="AGI85343.1"/>
    </source>
</evidence>
<accession>M9SGQ1</accession>
<reference evidence="1 2" key="1">
    <citation type="journal article" date="2012" name="J. Bacteriol.">
        <title>Genome sequence of 'Candidatus Methanomethylophilus alvus' Mx1201, a methanogenic archaeon from the human gut belonging to a seventh order of methanogens.</title>
        <authorList>
            <person name="Borrel G."/>
            <person name="Harris H.M."/>
            <person name="Tottey W."/>
            <person name="Mihajlovski A."/>
            <person name="Parisot N."/>
            <person name="Peyretaillade E."/>
            <person name="Peyret P."/>
            <person name="Gribaldo S."/>
            <person name="O'Toole P.W."/>
            <person name="Brugere J.F."/>
        </authorList>
    </citation>
    <scope>NUCLEOTIDE SEQUENCE [LARGE SCALE GENOMIC DNA]</scope>
    <source>
        <strain evidence="1 2">Mx1201</strain>
    </source>
</reference>
<gene>
    <name evidence="1" type="ORF">MMALV_06020</name>
</gene>
<dbReference type="AlphaFoldDB" id="M9SGQ1"/>
<dbReference type="InParanoid" id="M9SGQ1"/>
<dbReference type="EMBL" id="CP004049">
    <property type="protein sequence ID" value="AGI85343.1"/>
    <property type="molecule type" value="Genomic_DNA"/>
</dbReference>
<dbReference type="Proteomes" id="UP000012672">
    <property type="component" value="Chromosome"/>
</dbReference>
<keyword evidence="2" id="KW-1185">Reference proteome</keyword>